<keyword evidence="4" id="KW-0564">Palmitate</keyword>
<evidence type="ECO:0000313" key="9">
    <source>
        <dbReference type="EMBL" id="MDR6586241.1"/>
    </source>
</evidence>
<gene>
    <name evidence="9" type="ORF">J2W50_004465</name>
</gene>
<dbReference type="RefSeq" id="WP_310012052.1">
    <property type="nucleotide sequence ID" value="NZ_JAVDSJ010000006.1"/>
</dbReference>
<evidence type="ECO:0000313" key="10">
    <source>
        <dbReference type="Proteomes" id="UP001260715"/>
    </source>
</evidence>
<dbReference type="NCBIfam" id="NF047847">
    <property type="entry name" value="SS_mature_LptM"/>
    <property type="match status" value="1"/>
</dbReference>
<dbReference type="InterPro" id="IPR032831">
    <property type="entry name" value="LptM_cons"/>
</dbReference>
<dbReference type="EMBL" id="JAVDSJ010000006">
    <property type="protein sequence ID" value="MDR6586241.1"/>
    <property type="molecule type" value="Genomic_DNA"/>
</dbReference>
<feature type="signal peptide" evidence="8">
    <location>
        <begin position="1"/>
        <end position="29"/>
    </location>
</feature>
<evidence type="ECO:0000256" key="5">
    <source>
        <dbReference type="ARBA" id="ARBA00023237"/>
    </source>
</evidence>
<organism evidence="9 10">
    <name type="scientific">Herbaspirillum frisingense</name>
    <dbReference type="NCBI Taxonomy" id="92645"/>
    <lineage>
        <taxon>Bacteria</taxon>
        <taxon>Pseudomonadati</taxon>
        <taxon>Pseudomonadota</taxon>
        <taxon>Betaproteobacteria</taxon>
        <taxon>Burkholderiales</taxon>
        <taxon>Oxalobacteraceae</taxon>
        <taxon>Herbaspirillum</taxon>
    </lineage>
</organism>
<evidence type="ECO:0000256" key="8">
    <source>
        <dbReference type="SAM" id="SignalP"/>
    </source>
</evidence>
<name>A0ABU1PJY0_9BURK</name>
<feature type="region of interest" description="Disordered" evidence="7">
    <location>
        <begin position="35"/>
        <end position="76"/>
    </location>
</feature>
<keyword evidence="6 9" id="KW-0449">Lipoprotein</keyword>
<sequence length="76" mass="7756">MKSHYSPVRRAASLALCAAALMLAGCGQKGPLYMPKVPTDPFAHTQPKPATPQPDTKAGAQQGGDVTPAATDAPAK</sequence>
<proteinExistence type="predicted"/>
<evidence type="ECO:0000256" key="7">
    <source>
        <dbReference type="SAM" id="MobiDB-lite"/>
    </source>
</evidence>
<keyword evidence="3" id="KW-0472">Membrane</keyword>
<keyword evidence="2 8" id="KW-0732">Signal</keyword>
<evidence type="ECO:0000256" key="4">
    <source>
        <dbReference type="ARBA" id="ARBA00023139"/>
    </source>
</evidence>
<comment type="subcellular location">
    <subcellularLocation>
        <location evidence="1">Cell outer membrane</location>
        <topology evidence="1">Lipid-anchor</topology>
    </subcellularLocation>
</comment>
<comment type="caution">
    <text evidence="9">The sequence shown here is derived from an EMBL/GenBank/DDBJ whole genome shotgun (WGS) entry which is preliminary data.</text>
</comment>
<dbReference type="PROSITE" id="PS51257">
    <property type="entry name" value="PROKAR_LIPOPROTEIN"/>
    <property type="match status" value="1"/>
</dbReference>
<keyword evidence="5" id="KW-0998">Cell outer membrane</keyword>
<dbReference type="Proteomes" id="UP001260715">
    <property type="component" value="Unassembled WGS sequence"/>
</dbReference>
<accession>A0ABU1PJY0</accession>
<evidence type="ECO:0000256" key="1">
    <source>
        <dbReference type="ARBA" id="ARBA00004459"/>
    </source>
</evidence>
<evidence type="ECO:0000256" key="2">
    <source>
        <dbReference type="ARBA" id="ARBA00022729"/>
    </source>
</evidence>
<keyword evidence="10" id="KW-1185">Reference proteome</keyword>
<evidence type="ECO:0000256" key="6">
    <source>
        <dbReference type="ARBA" id="ARBA00023288"/>
    </source>
</evidence>
<dbReference type="Pfam" id="PF13627">
    <property type="entry name" value="LptM_cons"/>
    <property type="match status" value="1"/>
</dbReference>
<reference evidence="9 10" key="1">
    <citation type="submission" date="2023-07" db="EMBL/GenBank/DDBJ databases">
        <title>Sorghum-associated microbial communities from plants grown in Nebraska, USA.</title>
        <authorList>
            <person name="Schachtman D."/>
        </authorList>
    </citation>
    <scope>NUCLEOTIDE SEQUENCE [LARGE SCALE GENOMIC DNA]</scope>
    <source>
        <strain evidence="9 10">596</strain>
    </source>
</reference>
<evidence type="ECO:0000256" key="3">
    <source>
        <dbReference type="ARBA" id="ARBA00023136"/>
    </source>
</evidence>
<protein>
    <submittedName>
        <fullName evidence="9">Small lipoprotein YifL</fullName>
    </submittedName>
</protein>
<feature type="chain" id="PRO_5046943380" evidence="8">
    <location>
        <begin position="30"/>
        <end position="76"/>
    </location>
</feature>